<evidence type="ECO:0000256" key="4">
    <source>
        <dbReference type="PROSITE-ProRule" id="PRU00433"/>
    </source>
</evidence>
<dbReference type="PROSITE" id="PS51007">
    <property type="entry name" value="CYTC"/>
    <property type="match status" value="1"/>
</dbReference>
<reference evidence="7 8" key="1">
    <citation type="submission" date="2016-12" db="EMBL/GenBank/DDBJ databases">
        <title>The draft genome sequence of HSLHS2.</title>
        <authorList>
            <person name="Hu D."/>
            <person name="Wang L."/>
            <person name="Shao Z."/>
        </authorList>
    </citation>
    <scope>NUCLEOTIDE SEQUENCE [LARGE SCALE GENOMIC DNA]</scope>
    <source>
        <strain evidence="7">MCCC 1A06712</strain>
    </source>
</reference>
<dbReference type="OrthoDB" id="9805828at2"/>
<name>A0A251WWM3_9RHOB</name>
<dbReference type="EMBL" id="MSPP01000004">
    <property type="protein sequence ID" value="OUD08746.1"/>
    <property type="molecule type" value="Genomic_DNA"/>
</dbReference>
<dbReference type="GO" id="GO:0020037">
    <property type="term" value="F:heme binding"/>
    <property type="evidence" value="ECO:0007669"/>
    <property type="project" value="InterPro"/>
</dbReference>
<dbReference type="SUPFAM" id="SSF46626">
    <property type="entry name" value="Cytochrome c"/>
    <property type="match status" value="1"/>
</dbReference>
<keyword evidence="5" id="KW-0732">Signal</keyword>
<accession>A0A251WWM3</accession>
<keyword evidence="2 4" id="KW-0479">Metal-binding</keyword>
<dbReference type="GO" id="GO:0009055">
    <property type="term" value="F:electron transfer activity"/>
    <property type="evidence" value="ECO:0007669"/>
    <property type="project" value="InterPro"/>
</dbReference>
<dbReference type="InterPro" id="IPR036909">
    <property type="entry name" value="Cyt_c-like_dom_sf"/>
</dbReference>
<dbReference type="AlphaFoldDB" id="A0A251WWM3"/>
<evidence type="ECO:0000259" key="6">
    <source>
        <dbReference type="PROSITE" id="PS51007"/>
    </source>
</evidence>
<protein>
    <recommendedName>
        <fullName evidence="6">Cytochrome c domain-containing protein</fullName>
    </recommendedName>
</protein>
<sequence length="142" mass="14668">MKFLKVASILALSGTAAVAEGHADATAGETAFGRQCVSCHVIADADGNVLAGRAARTGPNLYGMIGQTPGTVDGFRYGPDLVAAGEASGPWTEESLAQYIMDPTAWVREASGDGGARSRMSFKVRNPEDAANIAAFIATFTE</sequence>
<gene>
    <name evidence="7" type="ORF">BVC71_12525</name>
</gene>
<evidence type="ECO:0000256" key="5">
    <source>
        <dbReference type="SAM" id="SignalP"/>
    </source>
</evidence>
<dbReference type="InterPro" id="IPR009056">
    <property type="entry name" value="Cyt_c-like_dom"/>
</dbReference>
<feature type="domain" description="Cytochrome c" evidence="6">
    <location>
        <begin position="23"/>
        <end position="141"/>
    </location>
</feature>
<keyword evidence="1 4" id="KW-0349">Heme</keyword>
<keyword evidence="3 4" id="KW-0408">Iron</keyword>
<keyword evidence="8" id="KW-1185">Reference proteome</keyword>
<evidence type="ECO:0000313" key="7">
    <source>
        <dbReference type="EMBL" id="OUD08746.1"/>
    </source>
</evidence>
<evidence type="ECO:0000256" key="3">
    <source>
        <dbReference type="ARBA" id="ARBA00023004"/>
    </source>
</evidence>
<dbReference type="Proteomes" id="UP000194664">
    <property type="component" value="Unassembled WGS sequence"/>
</dbReference>
<feature type="signal peptide" evidence="5">
    <location>
        <begin position="1"/>
        <end position="19"/>
    </location>
</feature>
<evidence type="ECO:0000256" key="2">
    <source>
        <dbReference type="ARBA" id="ARBA00022723"/>
    </source>
</evidence>
<feature type="chain" id="PRO_5012626010" description="Cytochrome c domain-containing protein" evidence="5">
    <location>
        <begin position="20"/>
        <end position="142"/>
    </location>
</feature>
<evidence type="ECO:0000256" key="1">
    <source>
        <dbReference type="ARBA" id="ARBA00022617"/>
    </source>
</evidence>
<proteinExistence type="predicted"/>
<dbReference type="RefSeq" id="WP_086452068.1">
    <property type="nucleotide sequence ID" value="NZ_MSPP01000004.1"/>
</dbReference>
<evidence type="ECO:0000313" key="8">
    <source>
        <dbReference type="Proteomes" id="UP000194664"/>
    </source>
</evidence>
<dbReference type="Pfam" id="PF00034">
    <property type="entry name" value="Cytochrom_C"/>
    <property type="match status" value="1"/>
</dbReference>
<dbReference type="GO" id="GO:0046872">
    <property type="term" value="F:metal ion binding"/>
    <property type="evidence" value="ECO:0007669"/>
    <property type="project" value="UniProtKB-KW"/>
</dbReference>
<organism evidence="7 8">
    <name type="scientific">Marivivens niveibacter</name>
    <dbReference type="NCBI Taxonomy" id="1930667"/>
    <lineage>
        <taxon>Bacteria</taxon>
        <taxon>Pseudomonadati</taxon>
        <taxon>Pseudomonadota</taxon>
        <taxon>Alphaproteobacteria</taxon>
        <taxon>Rhodobacterales</taxon>
        <taxon>Paracoccaceae</taxon>
        <taxon>Marivivens group</taxon>
        <taxon>Marivivens</taxon>
    </lineage>
</organism>
<comment type="caution">
    <text evidence="7">The sequence shown here is derived from an EMBL/GenBank/DDBJ whole genome shotgun (WGS) entry which is preliminary data.</text>
</comment>
<dbReference type="Gene3D" id="1.10.760.10">
    <property type="entry name" value="Cytochrome c-like domain"/>
    <property type="match status" value="1"/>
</dbReference>